<organism evidence="2 3">
    <name type="scientific">Lupinus albus</name>
    <name type="common">White lupine</name>
    <name type="synonym">Lupinus termis</name>
    <dbReference type="NCBI Taxonomy" id="3870"/>
    <lineage>
        <taxon>Eukaryota</taxon>
        <taxon>Viridiplantae</taxon>
        <taxon>Streptophyta</taxon>
        <taxon>Embryophyta</taxon>
        <taxon>Tracheophyta</taxon>
        <taxon>Spermatophyta</taxon>
        <taxon>Magnoliopsida</taxon>
        <taxon>eudicotyledons</taxon>
        <taxon>Gunneridae</taxon>
        <taxon>Pentapetalae</taxon>
        <taxon>rosids</taxon>
        <taxon>fabids</taxon>
        <taxon>Fabales</taxon>
        <taxon>Fabaceae</taxon>
        <taxon>Papilionoideae</taxon>
        <taxon>50 kb inversion clade</taxon>
        <taxon>genistoids sensu lato</taxon>
        <taxon>core genistoids</taxon>
        <taxon>Genisteae</taxon>
        <taxon>Lupinus</taxon>
    </lineage>
</organism>
<accession>A0A6A4QLG6</accession>
<feature type="chain" id="PRO_5025690370" evidence="1">
    <location>
        <begin position="24"/>
        <end position="55"/>
    </location>
</feature>
<name>A0A6A4QLG6_LUPAL</name>
<protein>
    <submittedName>
        <fullName evidence="2">Uncharacterized protein</fullName>
    </submittedName>
</protein>
<feature type="signal peptide" evidence="1">
    <location>
        <begin position="1"/>
        <end position="23"/>
    </location>
</feature>
<dbReference type="AlphaFoldDB" id="A0A6A4QLG6"/>
<keyword evidence="3" id="KW-1185">Reference proteome</keyword>
<evidence type="ECO:0000256" key="1">
    <source>
        <dbReference type="SAM" id="SignalP"/>
    </source>
</evidence>
<evidence type="ECO:0000313" key="2">
    <source>
        <dbReference type="EMBL" id="KAE9614369.1"/>
    </source>
</evidence>
<comment type="caution">
    <text evidence="2">The sequence shown here is derived from an EMBL/GenBank/DDBJ whole genome shotgun (WGS) entry which is preliminary data.</text>
</comment>
<sequence>MIRFSGILLRFSSLLTTIRSGSSEEPCISCGDSRTGVTRISEGNDEAHHGLCMRD</sequence>
<dbReference type="EMBL" id="WOCE01000005">
    <property type="protein sequence ID" value="KAE9614369.1"/>
    <property type="molecule type" value="Genomic_DNA"/>
</dbReference>
<gene>
    <name evidence="2" type="ORF">Lalb_Chr05g0227201</name>
</gene>
<proteinExistence type="predicted"/>
<dbReference type="Proteomes" id="UP000447434">
    <property type="component" value="Chromosome 5"/>
</dbReference>
<evidence type="ECO:0000313" key="3">
    <source>
        <dbReference type="Proteomes" id="UP000447434"/>
    </source>
</evidence>
<reference evidence="3" key="1">
    <citation type="journal article" date="2020" name="Nat. Commun.">
        <title>Genome sequence of the cluster root forming white lupin.</title>
        <authorList>
            <person name="Hufnagel B."/>
            <person name="Marques A."/>
            <person name="Soriano A."/>
            <person name="Marques L."/>
            <person name="Divol F."/>
            <person name="Doumas P."/>
            <person name="Sallet E."/>
            <person name="Mancinotti D."/>
            <person name="Carrere S."/>
            <person name="Marande W."/>
            <person name="Arribat S."/>
            <person name="Keller J."/>
            <person name="Huneau C."/>
            <person name="Blein T."/>
            <person name="Aime D."/>
            <person name="Laguerre M."/>
            <person name="Taylor J."/>
            <person name="Schubert V."/>
            <person name="Nelson M."/>
            <person name="Geu-Flores F."/>
            <person name="Crespi M."/>
            <person name="Gallardo-Guerrero K."/>
            <person name="Delaux P.-M."/>
            <person name="Salse J."/>
            <person name="Berges H."/>
            <person name="Guyot R."/>
            <person name="Gouzy J."/>
            <person name="Peret B."/>
        </authorList>
    </citation>
    <scope>NUCLEOTIDE SEQUENCE [LARGE SCALE GENOMIC DNA]</scope>
    <source>
        <strain evidence="3">cv. Amiga</strain>
    </source>
</reference>
<keyword evidence="1" id="KW-0732">Signal</keyword>